<dbReference type="PANTHER" id="PTHR23115">
    <property type="entry name" value="TRANSLATION FACTOR"/>
    <property type="match status" value="1"/>
</dbReference>
<keyword evidence="3" id="KW-0342">GTP-binding</keyword>
<dbReference type="GO" id="GO:0003924">
    <property type="term" value="F:GTPase activity"/>
    <property type="evidence" value="ECO:0007669"/>
    <property type="project" value="InterPro"/>
</dbReference>
<evidence type="ECO:0000256" key="1">
    <source>
        <dbReference type="ARBA" id="ARBA00007249"/>
    </source>
</evidence>
<dbReference type="Gene3D" id="3.40.50.300">
    <property type="entry name" value="P-loop containing nucleotide triphosphate hydrolases"/>
    <property type="match status" value="1"/>
</dbReference>
<dbReference type="SUPFAM" id="SSF50447">
    <property type="entry name" value="Translation proteins"/>
    <property type="match status" value="1"/>
</dbReference>
<dbReference type="PROSITE" id="PS00301">
    <property type="entry name" value="G_TR_1"/>
    <property type="match status" value="1"/>
</dbReference>
<proteinExistence type="evidence at transcript level"/>
<keyword evidence="2" id="KW-0547">Nucleotide-binding</keyword>
<dbReference type="SUPFAM" id="SSF50465">
    <property type="entry name" value="EF-Tu/eEF-1alpha/eIF2-gamma C-terminal domain"/>
    <property type="match status" value="1"/>
</dbReference>
<sequence>MATTKPEKQLNVCFIGHVDSGKSTCVGNLAFQLGAVDKRLMEKYKKEAATNDKSSFCFAYVCDNTAAEKERGITISTTLIKICTKKFAINVLDCPGHKDFIKNMVTGAAQADVSVVIVPATGFEACVGEKGILKAHITISAVLGCSKLIICVNKMDEIEESEREARFNEIKSEMSRIARLNHTDKDPVIIPISAFHNYHLVESSPRYEWFKGWKSKDGVVINSLEEALDFQEEPPRFVDKPLRMPIVQKHKISGIGYVYTGRIDSGTATPNMPVSIEPAGVFTEIKSLEIHREAKTKVVAGENCGVAFKNAVKGDFNQVKPGNVISEAKNKPCKVYKACVAKLLVVNKDTGFAAGYSPTLDLGITHVPVKVAKLLKKKSPKDTALVDSPARLEQNDNAMVILVPQKPCVMELASEFPSLGRFALRDSNKIVCIGSIVKVLTDQELIKDYDLNLEANEKKKK</sequence>
<dbReference type="Pfam" id="PF03144">
    <property type="entry name" value="GTP_EFTU_D2"/>
    <property type="match status" value="1"/>
</dbReference>
<dbReference type="Gene3D" id="2.40.30.10">
    <property type="entry name" value="Translation factors"/>
    <property type="match status" value="2"/>
</dbReference>
<protein>
    <submittedName>
        <fullName evidence="5">Elongation factor 1 alpha</fullName>
    </submittedName>
</protein>
<dbReference type="EMBL" id="KJ210747">
    <property type="protein sequence ID" value="AJA32475.1"/>
    <property type="molecule type" value="mRNA"/>
</dbReference>
<evidence type="ECO:0000256" key="3">
    <source>
        <dbReference type="ARBA" id="ARBA00023134"/>
    </source>
</evidence>
<evidence type="ECO:0000313" key="5">
    <source>
        <dbReference type="EMBL" id="AJA32475.1"/>
    </source>
</evidence>
<accession>A0A0N7ABR8</accession>
<reference evidence="5" key="1">
    <citation type="journal article" date="2015" name="Parasitol. Res.">
        <title>Morphological and molecular characterization of Nosema pernyi, a microsporidian parasite in Antheraea pernyi.</title>
        <authorList>
            <person name="Wang Y."/>
            <person name="Liu W."/>
            <person name="Jiang Y."/>
            <person name="Huang L."/>
            <person name="Irfan M."/>
            <person name="Shi S."/>
            <person name="Yang R."/>
            <person name="Qin L."/>
        </authorList>
    </citation>
    <scope>NUCLEOTIDE SEQUENCE</scope>
</reference>
<dbReference type="InterPro" id="IPR050100">
    <property type="entry name" value="TRAFAC_GTPase_members"/>
</dbReference>
<evidence type="ECO:0000259" key="4">
    <source>
        <dbReference type="PROSITE" id="PS51722"/>
    </source>
</evidence>
<keyword evidence="5" id="KW-0251">Elongation factor</keyword>
<dbReference type="GO" id="GO:0005525">
    <property type="term" value="F:GTP binding"/>
    <property type="evidence" value="ECO:0007669"/>
    <property type="project" value="UniProtKB-KW"/>
</dbReference>
<dbReference type="GO" id="GO:0003746">
    <property type="term" value="F:translation elongation factor activity"/>
    <property type="evidence" value="ECO:0007669"/>
    <property type="project" value="UniProtKB-KW"/>
</dbReference>
<name>A0A0N7ABR8_9MICR</name>
<dbReference type="InterPro" id="IPR009001">
    <property type="entry name" value="Transl_elong_EF1A/Init_IF2_C"/>
</dbReference>
<comment type="similarity">
    <text evidence="1">Belongs to the TRAFAC class translation factor GTPase superfamily. Classic translation factor GTPase family. EF-Tu/EF-1A subfamily.</text>
</comment>
<evidence type="ECO:0000256" key="2">
    <source>
        <dbReference type="ARBA" id="ARBA00022741"/>
    </source>
</evidence>
<dbReference type="InterPro" id="IPR027417">
    <property type="entry name" value="P-loop_NTPase"/>
</dbReference>
<organism evidence="5">
    <name type="scientific">Nosema pernyi</name>
    <dbReference type="NCBI Taxonomy" id="1112939"/>
    <lineage>
        <taxon>Eukaryota</taxon>
        <taxon>Fungi</taxon>
        <taxon>Fungi incertae sedis</taxon>
        <taxon>Microsporidia</taxon>
        <taxon>Nosematidae</taxon>
        <taxon>Nosema</taxon>
    </lineage>
</organism>
<dbReference type="InterPro" id="IPR004161">
    <property type="entry name" value="EFTu-like_2"/>
</dbReference>
<dbReference type="CDD" id="cd03693">
    <property type="entry name" value="EF1_alpha_II"/>
    <property type="match status" value="1"/>
</dbReference>
<dbReference type="InterPro" id="IPR000795">
    <property type="entry name" value="T_Tr_GTP-bd_dom"/>
</dbReference>
<dbReference type="InterPro" id="IPR054696">
    <property type="entry name" value="GTP-eEF1A_C"/>
</dbReference>
<dbReference type="PRINTS" id="PR00315">
    <property type="entry name" value="ELONGATNFCT"/>
</dbReference>
<dbReference type="SUPFAM" id="SSF52540">
    <property type="entry name" value="P-loop containing nucleoside triphosphate hydrolases"/>
    <property type="match status" value="1"/>
</dbReference>
<dbReference type="InterPro" id="IPR031157">
    <property type="entry name" value="G_TR_CS"/>
</dbReference>
<feature type="domain" description="Tr-type G" evidence="4">
    <location>
        <begin position="7"/>
        <end position="236"/>
    </location>
</feature>
<keyword evidence="5" id="KW-0648">Protein biosynthesis</keyword>
<dbReference type="Pfam" id="PF00009">
    <property type="entry name" value="GTP_EFTU"/>
    <property type="match status" value="1"/>
</dbReference>
<dbReference type="InterPro" id="IPR009000">
    <property type="entry name" value="Transl_B-barrel_sf"/>
</dbReference>
<dbReference type="PROSITE" id="PS51722">
    <property type="entry name" value="G_TR_2"/>
    <property type="match status" value="1"/>
</dbReference>
<dbReference type="AlphaFoldDB" id="A0A0N7ABR8"/>
<dbReference type="CDD" id="cd01513">
    <property type="entry name" value="Translation_factor_III"/>
    <property type="match status" value="1"/>
</dbReference>
<dbReference type="Pfam" id="PF22594">
    <property type="entry name" value="GTP-eEF1A_C"/>
    <property type="match status" value="1"/>
</dbReference>